<dbReference type="RefSeq" id="WP_307012703.1">
    <property type="nucleotide sequence ID" value="NZ_JAUSQP010000005.1"/>
</dbReference>
<protein>
    <submittedName>
        <fullName evidence="1">Uncharacterized protein</fullName>
    </submittedName>
</protein>
<dbReference type="AlphaFoldDB" id="A0ABD5AQ68"/>
<dbReference type="Proteomes" id="UP001240164">
    <property type="component" value="Unassembled WGS sequence"/>
</dbReference>
<accession>A0ABD5AQ68</accession>
<name>A0ABD5AQ68_ACICA</name>
<dbReference type="EMBL" id="JAUSQP010000005">
    <property type="protein sequence ID" value="MDP9804693.1"/>
    <property type="molecule type" value="Genomic_DNA"/>
</dbReference>
<proteinExistence type="predicted"/>
<comment type="caution">
    <text evidence="1">The sequence shown here is derived from an EMBL/GenBank/DDBJ whole genome shotgun (WGS) entry which is preliminary data.</text>
</comment>
<gene>
    <name evidence="1" type="ORF">J2771_002982</name>
</gene>
<organism evidence="1 2">
    <name type="scientific">Acinetobacter calcoaceticus</name>
    <dbReference type="NCBI Taxonomy" id="471"/>
    <lineage>
        <taxon>Bacteria</taxon>
        <taxon>Pseudomonadati</taxon>
        <taxon>Pseudomonadota</taxon>
        <taxon>Gammaproteobacteria</taxon>
        <taxon>Moraxellales</taxon>
        <taxon>Moraxellaceae</taxon>
        <taxon>Acinetobacter</taxon>
        <taxon>Acinetobacter calcoaceticus/baumannii complex</taxon>
    </lineage>
</organism>
<evidence type="ECO:0000313" key="1">
    <source>
        <dbReference type="EMBL" id="MDP9804693.1"/>
    </source>
</evidence>
<reference evidence="1 2" key="1">
    <citation type="submission" date="2023-07" db="EMBL/GenBank/DDBJ databases">
        <title>Sorghum-associated microbial communities from plants grown in Nebraska, USA.</title>
        <authorList>
            <person name="Schachtman D."/>
        </authorList>
    </citation>
    <scope>NUCLEOTIDE SEQUENCE [LARGE SCALE GENOMIC DNA]</scope>
    <source>
        <strain evidence="1 2">CC146</strain>
    </source>
</reference>
<sequence>MYLVDLFRVSHDAILRGFFYDKGNILTIYIDLESEVKYKLTLYEVIEFRVVEFGMQNVISRMIEYKGHSVKYEDVIGILKWVSSSSDSSTYWSDKQMFEIFGKIKKNTLSLMYIEPSVGCECAFLFENYSITEV</sequence>
<evidence type="ECO:0000313" key="2">
    <source>
        <dbReference type="Proteomes" id="UP001240164"/>
    </source>
</evidence>